<protein>
    <submittedName>
        <fullName evidence="4">Uncharacterized protein LOC124294197</fullName>
    </submittedName>
</protein>
<gene>
    <name evidence="4" type="primary">LOC124294197</name>
</gene>
<organism evidence="3 4">
    <name type="scientific">Neodiprion lecontei</name>
    <name type="common">Redheaded pine sawfly</name>
    <dbReference type="NCBI Taxonomy" id="441921"/>
    <lineage>
        <taxon>Eukaryota</taxon>
        <taxon>Metazoa</taxon>
        <taxon>Ecdysozoa</taxon>
        <taxon>Arthropoda</taxon>
        <taxon>Hexapoda</taxon>
        <taxon>Insecta</taxon>
        <taxon>Pterygota</taxon>
        <taxon>Neoptera</taxon>
        <taxon>Endopterygota</taxon>
        <taxon>Hymenoptera</taxon>
        <taxon>Tenthredinoidea</taxon>
        <taxon>Diprionidae</taxon>
        <taxon>Diprioninae</taxon>
        <taxon>Neodiprion</taxon>
    </lineage>
</organism>
<keyword evidence="3" id="KW-1185">Reference proteome</keyword>
<evidence type="ECO:0000256" key="1">
    <source>
        <dbReference type="SAM" id="MobiDB-lite"/>
    </source>
</evidence>
<proteinExistence type="predicted"/>
<evidence type="ECO:0000256" key="2">
    <source>
        <dbReference type="SAM" id="SignalP"/>
    </source>
</evidence>
<evidence type="ECO:0000313" key="4">
    <source>
        <dbReference type="RefSeq" id="XP_046594617.1"/>
    </source>
</evidence>
<name>A0ABM3G2X0_NEOLC</name>
<sequence>MPLLRRLNTFSVILITLLISLNVCKSSLIIGCDPELSISTTADQSYEEYQKEFADEIDDVNDYMQIVADQLTKDGIVVVRAVRTTINVPETVDDLLTWDNLDQGASDCVFDQTKFKNGTASRQTTVSQNADVEFETDPTMSGLTPSGFPEEKSPWKTENLPQNDPNEEVTL</sequence>
<dbReference type="RefSeq" id="XP_046594617.1">
    <property type="nucleotide sequence ID" value="XM_046738661.1"/>
</dbReference>
<reference evidence="4" key="1">
    <citation type="submission" date="2025-08" db="UniProtKB">
        <authorList>
            <consortium name="RefSeq"/>
        </authorList>
    </citation>
    <scope>IDENTIFICATION</scope>
    <source>
        <tissue evidence="4">Thorax and Abdomen</tissue>
    </source>
</reference>
<feature type="signal peptide" evidence="2">
    <location>
        <begin position="1"/>
        <end position="26"/>
    </location>
</feature>
<accession>A0ABM3G2X0</accession>
<evidence type="ECO:0000313" key="3">
    <source>
        <dbReference type="Proteomes" id="UP000829291"/>
    </source>
</evidence>
<feature type="region of interest" description="Disordered" evidence="1">
    <location>
        <begin position="132"/>
        <end position="171"/>
    </location>
</feature>
<keyword evidence="2" id="KW-0732">Signal</keyword>
<dbReference type="GeneID" id="124294197"/>
<dbReference type="Proteomes" id="UP000829291">
    <property type="component" value="Chromosome 4"/>
</dbReference>
<feature type="chain" id="PRO_5045747424" evidence="2">
    <location>
        <begin position="27"/>
        <end position="171"/>
    </location>
</feature>